<accession>A0ABD3XP71</accession>
<reference evidence="1 2" key="1">
    <citation type="submission" date="2024-11" db="EMBL/GenBank/DDBJ databases">
        <title>Chromosome-level genome assembly of the freshwater bivalve Anodonta woodiana.</title>
        <authorList>
            <person name="Chen X."/>
        </authorList>
    </citation>
    <scope>NUCLEOTIDE SEQUENCE [LARGE SCALE GENOMIC DNA]</scope>
    <source>
        <strain evidence="1">MN2024</strain>
        <tissue evidence="1">Gills</tissue>
    </source>
</reference>
<sequence>MYVCIDKNCDSVLLSISAVRVVVAGEYCPYDYDKSPYYYEERYCYYGCCRNRTSSYSEVCCSSNYNTDSSTSSRSSSSASISVGPVLGGVAGLSILLGLARCCCAAANSSRKKPETVQPSNTAMRTFVVNTTDLSQEGSIIPVHEETVGHAYPSASPPPPYGHYDNVSHKNADLTCSPSQDAKF</sequence>
<dbReference type="EMBL" id="JBJQND010000001">
    <property type="protein sequence ID" value="KAL3888039.1"/>
    <property type="molecule type" value="Genomic_DNA"/>
</dbReference>
<evidence type="ECO:0000313" key="1">
    <source>
        <dbReference type="EMBL" id="KAL3888039.1"/>
    </source>
</evidence>
<protein>
    <submittedName>
        <fullName evidence="1">Uncharacterized protein</fullName>
    </submittedName>
</protein>
<organism evidence="1 2">
    <name type="scientific">Sinanodonta woodiana</name>
    <name type="common">Chinese pond mussel</name>
    <name type="synonym">Anodonta woodiana</name>
    <dbReference type="NCBI Taxonomy" id="1069815"/>
    <lineage>
        <taxon>Eukaryota</taxon>
        <taxon>Metazoa</taxon>
        <taxon>Spiralia</taxon>
        <taxon>Lophotrochozoa</taxon>
        <taxon>Mollusca</taxon>
        <taxon>Bivalvia</taxon>
        <taxon>Autobranchia</taxon>
        <taxon>Heteroconchia</taxon>
        <taxon>Palaeoheterodonta</taxon>
        <taxon>Unionida</taxon>
        <taxon>Unionoidea</taxon>
        <taxon>Unionidae</taxon>
        <taxon>Unioninae</taxon>
        <taxon>Sinanodonta</taxon>
    </lineage>
</organism>
<evidence type="ECO:0000313" key="2">
    <source>
        <dbReference type="Proteomes" id="UP001634394"/>
    </source>
</evidence>
<name>A0ABD3XP71_SINWO</name>
<gene>
    <name evidence="1" type="ORF">ACJMK2_000422</name>
</gene>
<keyword evidence="2" id="KW-1185">Reference proteome</keyword>
<proteinExistence type="predicted"/>
<dbReference type="AlphaFoldDB" id="A0ABD3XP71"/>
<comment type="caution">
    <text evidence="1">The sequence shown here is derived from an EMBL/GenBank/DDBJ whole genome shotgun (WGS) entry which is preliminary data.</text>
</comment>
<dbReference type="Proteomes" id="UP001634394">
    <property type="component" value="Unassembled WGS sequence"/>
</dbReference>